<dbReference type="EMBL" id="LT629796">
    <property type="protein sequence ID" value="SDU15140.1"/>
    <property type="molecule type" value="Genomic_DNA"/>
</dbReference>
<accession>A0ABY0VEP6</accession>
<sequence>MTLYRKFIISAACATIVSFGAFYAAFLYQFDAPIPSGYDAANWNTYKNLVGINTPGKRILLFGDSSTVFGVNSELLSKKTGMPVANMALHGGLPLDALTKSVIKNSREGDTVVMSLVWLYYFKDYRTPEDWILREMVAWYGDYFYSLPFLTKLKYMSAIDMKTLYTNMDVKSKKDAVLKEFLYRRALTMDEIRVQYAKIDRTAPQPFSYSYLNMNSSGDIQGACGTHPIANMVSIDIPQNPKVNKNVLELLSDTAKELKSKGVAFYIAPSVTVQDERSNKESYHKALMTMMEQIRAAGVPIVGNPDDFYFPLSSFYDTAFHINCENTVERTSRLYTIIKDYLPKTTLTASPRATN</sequence>
<keyword evidence="1" id="KW-1133">Transmembrane helix</keyword>
<proteinExistence type="predicted"/>
<keyword evidence="1" id="KW-0812">Transmembrane</keyword>
<reference evidence="2 3" key="1">
    <citation type="submission" date="2016-10" db="EMBL/GenBank/DDBJ databases">
        <authorList>
            <person name="Varghese N."/>
            <person name="Submissions S."/>
        </authorList>
    </citation>
    <scope>NUCLEOTIDE SEQUENCE [LARGE SCALE GENOMIC DNA]</scope>
    <source>
        <strain evidence="2 3">LMG 21607</strain>
    </source>
</reference>
<evidence type="ECO:0000256" key="1">
    <source>
        <dbReference type="SAM" id="Phobius"/>
    </source>
</evidence>
<organism evidence="2 3">
    <name type="scientific">Pseudomonas mandelii</name>
    <dbReference type="NCBI Taxonomy" id="75612"/>
    <lineage>
        <taxon>Bacteria</taxon>
        <taxon>Pseudomonadati</taxon>
        <taxon>Pseudomonadota</taxon>
        <taxon>Gammaproteobacteria</taxon>
        <taxon>Pseudomonadales</taxon>
        <taxon>Pseudomonadaceae</taxon>
        <taxon>Pseudomonas</taxon>
    </lineage>
</organism>
<evidence type="ECO:0000313" key="2">
    <source>
        <dbReference type="EMBL" id="SDU15140.1"/>
    </source>
</evidence>
<name>A0ABY0VEP6_9PSED</name>
<dbReference type="RefSeq" id="WP_084315811.1">
    <property type="nucleotide sequence ID" value="NZ_LT629796.1"/>
</dbReference>
<dbReference type="GeneID" id="46428293"/>
<evidence type="ECO:0008006" key="4">
    <source>
        <dbReference type="Google" id="ProtNLM"/>
    </source>
</evidence>
<feature type="transmembrane region" description="Helical" evidence="1">
    <location>
        <begin position="7"/>
        <end position="28"/>
    </location>
</feature>
<gene>
    <name evidence="2" type="ORF">SAMN04489801_1162</name>
</gene>
<dbReference type="Proteomes" id="UP000182476">
    <property type="component" value="Chromosome I"/>
</dbReference>
<evidence type="ECO:0000313" key="3">
    <source>
        <dbReference type="Proteomes" id="UP000182476"/>
    </source>
</evidence>
<keyword evidence="3" id="KW-1185">Reference proteome</keyword>
<keyword evidence="1" id="KW-0472">Membrane</keyword>
<protein>
    <recommendedName>
        <fullName evidence="4">SGNH/GDSL hydrolase family protein</fullName>
    </recommendedName>
</protein>